<name>A0A6J7D5Q5_9ZZZZ</name>
<feature type="domain" description="Macro" evidence="1">
    <location>
        <begin position="1"/>
        <end position="155"/>
    </location>
</feature>
<dbReference type="InterPro" id="IPR043472">
    <property type="entry name" value="Macro_dom-like"/>
</dbReference>
<accession>A0A6J7D5Q5</accession>
<dbReference type="SUPFAM" id="SSF52949">
    <property type="entry name" value="Macro domain-like"/>
    <property type="match status" value="1"/>
</dbReference>
<protein>
    <submittedName>
        <fullName evidence="2">Unannotated protein</fullName>
    </submittedName>
</protein>
<dbReference type="CDD" id="cd02901">
    <property type="entry name" value="Macro_Poa1p-like"/>
    <property type="match status" value="1"/>
</dbReference>
<dbReference type="GO" id="GO:0140291">
    <property type="term" value="P:peptidyl-glutamate ADP-deribosylation"/>
    <property type="evidence" value="ECO:0007669"/>
    <property type="project" value="TreeGrafter"/>
</dbReference>
<dbReference type="Gene3D" id="3.40.220.10">
    <property type="entry name" value="Leucine Aminopeptidase, subunit E, domain 1"/>
    <property type="match status" value="1"/>
</dbReference>
<dbReference type="Pfam" id="PF01661">
    <property type="entry name" value="Macro"/>
    <property type="match status" value="1"/>
</dbReference>
<evidence type="ECO:0000259" key="1">
    <source>
        <dbReference type="PROSITE" id="PS51154"/>
    </source>
</evidence>
<dbReference type="PANTHER" id="PTHR12521:SF0">
    <property type="entry name" value="ADP-RIBOSE GLYCOHYDROLASE OARD1"/>
    <property type="match status" value="1"/>
</dbReference>
<dbReference type="PROSITE" id="PS51154">
    <property type="entry name" value="MACRO"/>
    <property type="match status" value="1"/>
</dbReference>
<dbReference type="SMART" id="SM00506">
    <property type="entry name" value="A1pp"/>
    <property type="match status" value="1"/>
</dbReference>
<evidence type="ECO:0000313" key="2">
    <source>
        <dbReference type="EMBL" id="CAB4866157.1"/>
    </source>
</evidence>
<gene>
    <name evidence="2" type="ORF">UFOPK3402_00465</name>
</gene>
<reference evidence="2" key="1">
    <citation type="submission" date="2020-05" db="EMBL/GenBank/DDBJ databases">
        <authorList>
            <person name="Chiriac C."/>
            <person name="Salcher M."/>
            <person name="Ghai R."/>
            <person name="Kavagutti S V."/>
        </authorList>
    </citation>
    <scope>NUCLEOTIDE SEQUENCE</scope>
</reference>
<dbReference type="EMBL" id="CAFBLS010000039">
    <property type="protein sequence ID" value="CAB4866157.1"/>
    <property type="molecule type" value="Genomic_DNA"/>
</dbReference>
<organism evidence="2">
    <name type="scientific">freshwater metagenome</name>
    <dbReference type="NCBI Taxonomy" id="449393"/>
    <lineage>
        <taxon>unclassified sequences</taxon>
        <taxon>metagenomes</taxon>
        <taxon>ecological metagenomes</taxon>
    </lineage>
</organism>
<dbReference type="AlphaFoldDB" id="A0A6J7D5Q5"/>
<dbReference type="InterPro" id="IPR050892">
    <property type="entry name" value="ADP-ribose_metab_enzymes"/>
</dbReference>
<proteinExistence type="predicted"/>
<sequence length="362" mass="39305">MITLERGNLLDADVDALVNTVNTVGVMGKGLALQFKRAYPAMFRDYSRAAQSGELEVGRMHVWETGELQGPRYIINFPTKRHWRQGSRLDDIEQGLTDLVRVVRALGIRSVAVPPLGCGNGGLGWAQVEPLITHALAPLAGVDVRLFPPGPPIPAAAMANRQAKPAMTPGRATLVRLLTQYQSVALEVSQIEVQKLMYFLQMAGEPLRLDFQKGHYGPYADNLRSVLRELEGHYITGFGDGSAPVLESEPITPLPGADDAAEGLLADRPESRDRIRQVLDLVNGFESMYGLELLSSVHWVVTRQTGAGADDHAVAQAVHDWNPRKGRLFTPEHVSTALAALRARELAPGLSWACSAGIEASA</sequence>
<dbReference type="PANTHER" id="PTHR12521">
    <property type="entry name" value="PROTEIN C6ORF130"/>
    <property type="match status" value="1"/>
</dbReference>
<dbReference type="InterPro" id="IPR002589">
    <property type="entry name" value="Macro_dom"/>
</dbReference>